<dbReference type="SMART" id="SM00256">
    <property type="entry name" value="FBOX"/>
    <property type="match status" value="1"/>
</dbReference>
<dbReference type="CDD" id="cd09917">
    <property type="entry name" value="F-box_SF"/>
    <property type="match status" value="1"/>
</dbReference>
<feature type="domain" description="F-box" evidence="1">
    <location>
        <begin position="17"/>
        <end position="66"/>
    </location>
</feature>
<dbReference type="Pfam" id="PF00646">
    <property type="entry name" value="F-box"/>
    <property type="match status" value="1"/>
</dbReference>
<organism evidence="2 3">
    <name type="scientific">Somion occarium</name>
    <dbReference type="NCBI Taxonomy" id="3059160"/>
    <lineage>
        <taxon>Eukaryota</taxon>
        <taxon>Fungi</taxon>
        <taxon>Dikarya</taxon>
        <taxon>Basidiomycota</taxon>
        <taxon>Agaricomycotina</taxon>
        <taxon>Agaricomycetes</taxon>
        <taxon>Polyporales</taxon>
        <taxon>Cerrenaceae</taxon>
        <taxon>Somion</taxon>
    </lineage>
</organism>
<evidence type="ECO:0000313" key="2">
    <source>
        <dbReference type="EMBL" id="CAL1694128.1"/>
    </source>
</evidence>
<accession>A0ABP1CEW3</accession>
<dbReference type="InterPro" id="IPR001810">
    <property type="entry name" value="F-box_dom"/>
</dbReference>
<evidence type="ECO:0000313" key="3">
    <source>
        <dbReference type="Proteomes" id="UP001497453"/>
    </source>
</evidence>
<protein>
    <recommendedName>
        <fullName evidence="1">F-box domain-containing protein</fullName>
    </recommendedName>
</protein>
<gene>
    <name evidence="2" type="ORF">GFSPODELE1_LOCUS171</name>
</gene>
<proteinExistence type="predicted"/>
<evidence type="ECO:0000259" key="1">
    <source>
        <dbReference type="PROSITE" id="PS50181"/>
    </source>
</evidence>
<name>A0ABP1CEW3_9APHY</name>
<reference evidence="3" key="1">
    <citation type="submission" date="2024-04" db="EMBL/GenBank/DDBJ databases">
        <authorList>
            <person name="Shaw F."/>
            <person name="Minotto A."/>
        </authorList>
    </citation>
    <scope>NUCLEOTIDE SEQUENCE [LARGE SCALE GENOMIC DNA]</scope>
</reference>
<sequence length="545" mass="62348">MTTLLRRRALRGRRGSLKEFPDMPLDILFEVFSHIEPMDLLNLARTSKPFGELLLHRSAASLWKQARQNVPGLPECPPFMSEPAFINLCFDSHCHKCLRPNIQPVMWAFRVRYCRHCKSGMIVMISQVRQILEAASPFRARYDVRELLISESEPWLRGRPLFKFHKADVETLVEAWKGSGAEVQEDIHSSQLALIKQMRDNADLCSKWQMDRKLSRSAEIDELKDARYSAIIAKLREFGWGEVIDDSPWSVWSRLRGVRGVRVPKQLTNRSWQAIETSVLQVMEALKSAKNAVGHITDLPSFPQPSNDMHTPGSVPTHMSVVFQRLQLLEDFMWSFRSRPEFESCFPGTREFALMPEVRSILDKPEYIEVSYNTFNILRPSLPGLVERWKGRKLQVLQQLVIDEVATLPDGVDVLNLTALLYYRCWCCSVVIRYPDVLAHTCNACKCQSGLDYSYDLYHRALDSKPMSWTRDTMHVETESLRLVLATNARKTYTSTVTDMEALNISYPFQFGTPAAILGEENEELADAIARGSHSNSLSSAVTFL</sequence>
<dbReference type="PROSITE" id="PS50181">
    <property type="entry name" value="FBOX"/>
    <property type="match status" value="1"/>
</dbReference>
<keyword evidence="3" id="KW-1185">Reference proteome</keyword>
<dbReference type="Proteomes" id="UP001497453">
    <property type="component" value="Chromosome 1"/>
</dbReference>
<dbReference type="InterPro" id="IPR036047">
    <property type="entry name" value="F-box-like_dom_sf"/>
</dbReference>
<dbReference type="EMBL" id="OZ037944">
    <property type="protein sequence ID" value="CAL1694128.1"/>
    <property type="molecule type" value="Genomic_DNA"/>
</dbReference>
<dbReference type="SUPFAM" id="SSF81383">
    <property type="entry name" value="F-box domain"/>
    <property type="match status" value="1"/>
</dbReference>